<keyword evidence="1" id="KW-1133">Transmembrane helix</keyword>
<evidence type="ECO:0000256" key="1">
    <source>
        <dbReference type="SAM" id="Phobius"/>
    </source>
</evidence>
<gene>
    <name evidence="2" type="ORF">J2Z35_002851</name>
</gene>
<keyword evidence="1" id="KW-0472">Membrane</keyword>
<keyword evidence="3" id="KW-1185">Reference proteome</keyword>
<evidence type="ECO:0000313" key="2">
    <source>
        <dbReference type="EMBL" id="MBP2029013.1"/>
    </source>
</evidence>
<proteinExistence type="predicted"/>
<accession>A0ABS4KML6</accession>
<dbReference type="EMBL" id="JAGGLI010000057">
    <property type="protein sequence ID" value="MBP2029013.1"/>
    <property type="molecule type" value="Genomic_DNA"/>
</dbReference>
<comment type="caution">
    <text evidence="2">The sequence shown here is derived from an EMBL/GenBank/DDBJ whole genome shotgun (WGS) entry which is preliminary data.</text>
</comment>
<evidence type="ECO:0000313" key="3">
    <source>
        <dbReference type="Proteomes" id="UP001314903"/>
    </source>
</evidence>
<name>A0ABS4KML6_9FIRM</name>
<reference evidence="2 3" key="1">
    <citation type="submission" date="2021-03" db="EMBL/GenBank/DDBJ databases">
        <title>Genomic Encyclopedia of Type Strains, Phase IV (KMG-IV): sequencing the most valuable type-strain genomes for metagenomic binning, comparative biology and taxonomic classification.</title>
        <authorList>
            <person name="Goeker M."/>
        </authorList>
    </citation>
    <scope>NUCLEOTIDE SEQUENCE [LARGE SCALE GENOMIC DNA]</scope>
    <source>
        <strain evidence="2 3">DSM 27512</strain>
    </source>
</reference>
<dbReference type="RefSeq" id="WP_209662067.1">
    <property type="nucleotide sequence ID" value="NZ_JAGGLI010000057.1"/>
</dbReference>
<organism evidence="2 3">
    <name type="scientific">Acetoanaerobium pronyense</name>
    <dbReference type="NCBI Taxonomy" id="1482736"/>
    <lineage>
        <taxon>Bacteria</taxon>
        <taxon>Bacillati</taxon>
        <taxon>Bacillota</taxon>
        <taxon>Clostridia</taxon>
        <taxon>Peptostreptococcales</taxon>
        <taxon>Filifactoraceae</taxon>
        <taxon>Acetoanaerobium</taxon>
    </lineage>
</organism>
<dbReference type="Proteomes" id="UP001314903">
    <property type="component" value="Unassembled WGS sequence"/>
</dbReference>
<protein>
    <submittedName>
        <fullName evidence="2">Uncharacterized protein</fullName>
    </submittedName>
</protein>
<sequence length="294" mass="33519">MNRLIEIIFPMYANYVANGKVRKRIDNLIKRQNLPDEDTIESVVDEVDIEVYKEMYHDTFKIKDKLEDKAKTNVVGVTIAITLIMGASGVINTIYSKFPIPTIKWIAFGFLSTAVIYMIAAGLLAIRVLIRDNKMFFVNLESFATDDQSLSQEYNDCIELNKHQNTMRNNTVFTSYECIRNSLVCLILILILVSVPIISPTSNEAQERNIGKVSNEEYQFLYSAKAVDFIKSSDIQDVVEETIIRDIYRDIDKIKSASEIGIADVPNKIFIKYSYNDNKINVLLIETISNSINP</sequence>
<feature type="transmembrane region" description="Helical" evidence="1">
    <location>
        <begin position="74"/>
        <end position="95"/>
    </location>
</feature>
<keyword evidence="1" id="KW-0812">Transmembrane</keyword>
<feature type="transmembrane region" description="Helical" evidence="1">
    <location>
        <begin position="107"/>
        <end position="130"/>
    </location>
</feature>
<feature type="transmembrane region" description="Helical" evidence="1">
    <location>
        <begin position="178"/>
        <end position="198"/>
    </location>
</feature>